<dbReference type="EMBL" id="JABFTP020000165">
    <property type="protein sequence ID" value="KAL3285135.1"/>
    <property type="molecule type" value="Genomic_DNA"/>
</dbReference>
<dbReference type="FunFam" id="3.75.10.10:FF:000004">
    <property type="entry name" value="N(G),N(G)-dimethylarginine dimethylaminohydrolase 1"/>
    <property type="match status" value="1"/>
</dbReference>
<name>A0ABD2P2X9_9CUCU</name>
<protein>
    <recommendedName>
        <fullName evidence="6">Dimethylargininase</fullName>
    </recommendedName>
</protein>
<dbReference type="InterPro" id="IPR033199">
    <property type="entry name" value="DDAH-like"/>
</dbReference>
<dbReference type="Proteomes" id="UP001516400">
    <property type="component" value="Unassembled WGS sequence"/>
</dbReference>
<proteinExistence type="inferred from homology"/>
<sequence>MASAFKYTHAVVSRIPNSLKTSINGIVIDLEEAKKQHENYVRVLRELGLDVIELPPDEQLPWCVFVEDTAVVCNGTALITRPGDPKRVKEIETIRVVLKKELDLPVIEIPDKAARLDGGDVLFTGKEFFVGISQWTNEAGARAVAAAFPEYPCTPIKVPCSKHLKAFITMAGPDLLCVGAGKESQEVLKRMEREATFSYQTLTLPEDDAANVLFLNGTLVHRSIDEIPSSFKVLGNKVDFPRRSINISELARTSCGLSSSCILIRRTRHIRNL</sequence>
<dbReference type="SUPFAM" id="SSF55909">
    <property type="entry name" value="Pentein"/>
    <property type="match status" value="1"/>
</dbReference>
<gene>
    <name evidence="4" type="ORF">HHI36_019259</name>
</gene>
<dbReference type="PANTHER" id="PTHR12737">
    <property type="entry name" value="DIMETHYLARGININE DIMETHYLAMINOHYDROLASE"/>
    <property type="match status" value="1"/>
</dbReference>
<keyword evidence="5" id="KW-1185">Reference proteome</keyword>
<dbReference type="AlphaFoldDB" id="A0ABD2P2X9"/>
<evidence type="ECO:0008006" key="6">
    <source>
        <dbReference type="Google" id="ProtNLM"/>
    </source>
</evidence>
<evidence type="ECO:0000313" key="4">
    <source>
        <dbReference type="EMBL" id="KAL3285135.1"/>
    </source>
</evidence>
<evidence type="ECO:0000256" key="2">
    <source>
        <dbReference type="ARBA" id="ARBA00022801"/>
    </source>
</evidence>
<comment type="caution">
    <text evidence="4">The sequence shown here is derived from an EMBL/GenBank/DDBJ whole genome shotgun (WGS) entry which is preliminary data.</text>
</comment>
<evidence type="ECO:0000256" key="1">
    <source>
        <dbReference type="ARBA" id="ARBA00008532"/>
    </source>
</evidence>
<comment type="similarity">
    <text evidence="1">Belongs to the DDAH family.</text>
</comment>
<accession>A0ABD2P2X9</accession>
<dbReference type="Gene3D" id="3.75.10.10">
    <property type="entry name" value="L-arginine/glycine Amidinotransferase, Chain A"/>
    <property type="match status" value="1"/>
</dbReference>
<dbReference type="GO" id="GO:0016787">
    <property type="term" value="F:hydrolase activity"/>
    <property type="evidence" value="ECO:0007669"/>
    <property type="project" value="UniProtKB-KW"/>
</dbReference>
<evidence type="ECO:0000256" key="3">
    <source>
        <dbReference type="PIRSR" id="PIRSR633199-1"/>
    </source>
</evidence>
<dbReference type="PANTHER" id="PTHR12737:SF9">
    <property type="entry name" value="DIMETHYLARGININASE"/>
    <property type="match status" value="1"/>
</dbReference>
<feature type="active site" description="Proton donor" evidence="3">
    <location>
        <position position="163"/>
    </location>
</feature>
<feature type="active site" description="Nucleophile" evidence="3">
    <location>
        <position position="261"/>
    </location>
</feature>
<keyword evidence="2" id="KW-0378">Hydrolase</keyword>
<evidence type="ECO:0000313" key="5">
    <source>
        <dbReference type="Proteomes" id="UP001516400"/>
    </source>
</evidence>
<organism evidence="4 5">
    <name type="scientific">Cryptolaemus montrouzieri</name>
    <dbReference type="NCBI Taxonomy" id="559131"/>
    <lineage>
        <taxon>Eukaryota</taxon>
        <taxon>Metazoa</taxon>
        <taxon>Ecdysozoa</taxon>
        <taxon>Arthropoda</taxon>
        <taxon>Hexapoda</taxon>
        <taxon>Insecta</taxon>
        <taxon>Pterygota</taxon>
        <taxon>Neoptera</taxon>
        <taxon>Endopterygota</taxon>
        <taxon>Coleoptera</taxon>
        <taxon>Polyphaga</taxon>
        <taxon>Cucujiformia</taxon>
        <taxon>Coccinelloidea</taxon>
        <taxon>Coccinellidae</taxon>
        <taxon>Scymninae</taxon>
        <taxon>Scymnini</taxon>
        <taxon>Cryptolaemus</taxon>
    </lineage>
</organism>
<reference evidence="4 5" key="1">
    <citation type="journal article" date="2021" name="BMC Biol.">
        <title>Horizontally acquired antibacterial genes associated with adaptive radiation of ladybird beetles.</title>
        <authorList>
            <person name="Li H.S."/>
            <person name="Tang X.F."/>
            <person name="Huang Y.H."/>
            <person name="Xu Z.Y."/>
            <person name="Chen M.L."/>
            <person name="Du X.Y."/>
            <person name="Qiu B.Y."/>
            <person name="Chen P.T."/>
            <person name="Zhang W."/>
            <person name="Slipinski A."/>
            <person name="Escalona H.E."/>
            <person name="Waterhouse R.M."/>
            <person name="Zwick A."/>
            <person name="Pang H."/>
        </authorList>
    </citation>
    <scope>NUCLEOTIDE SEQUENCE [LARGE SCALE GENOMIC DNA]</scope>
    <source>
        <strain evidence="4">SYSU2018</strain>
    </source>
</reference>